<dbReference type="STRING" id="202956.BJN41_00440"/>
<evidence type="ECO:0000313" key="1">
    <source>
        <dbReference type="EMBL" id="OFE44631.1"/>
    </source>
</evidence>
<dbReference type="RefSeq" id="WP_070152131.1">
    <property type="nucleotide sequence ID" value="NZ_MKQS01000001.1"/>
</dbReference>
<protein>
    <submittedName>
        <fullName evidence="1">Uncharacterized protein</fullName>
    </submittedName>
</protein>
<dbReference type="EMBL" id="MKQS01000001">
    <property type="protein sequence ID" value="OFE44631.1"/>
    <property type="molecule type" value="Genomic_DNA"/>
</dbReference>
<dbReference type="Proteomes" id="UP000186931">
    <property type="component" value="Unassembled WGS sequence"/>
</dbReference>
<organism evidence="1 2">
    <name type="scientific">Acinetobacter towneri</name>
    <dbReference type="NCBI Taxonomy" id="202956"/>
    <lineage>
        <taxon>Bacteria</taxon>
        <taxon>Pseudomonadati</taxon>
        <taxon>Pseudomonadota</taxon>
        <taxon>Gammaproteobacteria</taxon>
        <taxon>Moraxellales</taxon>
        <taxon>Moraxellaceae</taxon>
        <taxon>Acinetobacter</taxon>
    </lineage>
</organism>
<gene>
    <name evidence="1" type="ORF">BJN41_00440</name>
</gene>
<evidence type="ECO:0000313" key="2">
    <source>
        <dbReference type="Proteomes" id="UP000186931"/>
    </source>
</evidence>
<reference evidence="1 2" key="1">
    <citation type="submission" date="2016-10" db="EMBL/GenBank/DDBJ databases">
        <title>Genome of airborne Acinetobacter sp. 5-2Ac02 in the hospital environment: Species near to Acinetobacter towneri.</title>
        <authorList>
            <person name="Barbosa B."/>
            <person name="Fernandez-Garcia L."/>
            <person name="Gato E."/>
            <person name="Leao R."/>
            <person name="Albano R."/>
            <person name="Fernandez B."/>
            <person name="Fernandez-Cuenca F."/>
            <person name="Marques E."/>
            <person name="Tomas M."/>
        </authorList>
    </citation>
    <scope>NUCLEOTIDE SEQUENCE [LARGE SCALE GENOMIC DNA]</scope>
    <source>
        <strain evidence="1 2">5-2Ac02</strain>
    </source>
</reference>
<accession>A0A1E8E4T2</accession>
<proteinExistence type="predicted"/>
<dbReference type="AlphaFoldDB" id="A0A1E8E4T2"/>
<comment type="caution">
    <text evidence="1">The sequence shown here is derived from an EMBL/GenBank/DDBJ whole genome shotgun (WGS) entry which is preliminary data.</text>
</comment>
<sequence length="446" mass="51004">MTLYRDDIQETIAYSNNTMGKSKAVTEELIRIKEDSLYRLYAMSGDTLSISDELIDSAIFPIKDSVSVTDTLVGRKRHVDMITEQIIVSDTFKTKLCAKSLIVDQISSETYSSDKQRVLSVDRLFIEDNFLNKKFSFVKLNETISVKDFFRAGVIFKDFINDGISILDRVVKQNTRAYTYDDIHFNEQYHHKKITRSLITESILVTGRCVARYSDFITDHVLHVEQYSQRLKVRQQVIDNISISENISQKRKVKQWLSESLSLTDVNQGKNNAKQWVTDLVFTDDDYSAERQYGYAWTSNVDTWAMSRYQDYGFSELAVIDGVLYGVAEDGLYRLDAHTFVDARMVTGQLDLGQGNLVHPVAAYLEYELAGDNRFLSVGVGTTQSGTKQTYTYNLPTEPSNYLTNGRVLFGRGLRGRHFSFEIKIGGLYGYINDFSIDMTATKRRI</sequence>
<name>A0A1E8E4T2_9GAMM</name>